<accession>A0AAD5JQ32</accession>
<dbReference type="AlphaFoldDB" id="A0AAD5JQ32"/>
<gene>
    <name evidence="2" type="ORF">BDA99DRAFT_524959</name>
</gene>
<sequence length="401" mass="44774">MGDNLSKETYTPESMTQSNNSANATKAPAKDRTPLVIPASPPLKARKKPIPWDTDVGTDNNDSSVERLIKWLLRDDVYKQWQEGVAPSGETITKKALTEEFLEELINVGIDYRKVADIQTKIYQLEHDFGKARNWIARNKPDEKESSNQTESTRTTVLQKCKHYYRLEPIFGKYLDFPSKKDLESLEAQTPPRKTTTTSPPPSSSTSSPTPVRTVPPSTTSTPAPKRTVFDLFEALVKNQHSIVPSGSNNGYNQLIANPQVNLSPPPPPSRTNNVHTSMPTTSSVAAVADSTSSDPSSQMLSLLALEKSIMAEASQQSIDSKERVSLERLRLKEKEHNDRMEVKKRKLDLEEMKMSQDYDIQKRKATAEILASHAQLIAELRALGLSNADIVDYIRRSENA</sequence>
<evidence type="ECO:0000256" key="1">
    <source>
        <dbReference type="SAM" id="MobiDB-lite"/>
    </source>
</evidence>
<dbReference type="EMBL" id="JAIXMP010000038">
    <property type="protein sequence ID" value="KAI9248536.1"/>
    <property type="molecule type" value="Genomic_DNA"/>
</dbReference>
<comment type="caution">
    <text evidence="2">The sequence shown here is derived from an EMBL/GenBank/DDBJ whole genome shotgun (WGS) entry which is preliminary data.</text>
</comment>
<dbReference type="PANTHER" id="PTHR33324:SF2">
    <property type="entry name" value="MYB_SANT-LIKE DNA-BINDING DOMAIN-CONTAINING PROTEIN"/>
    <property type="match status" value="1"/>
</dbReference>
<reference evidence="2" key="2">
    <citation type="submission" date="2023-02" db="EMBL/GenBank/DDBJ databases">
        <authorList>
            <consortium name="DOE Joint Genome Institute"/>
            <person name="Mondo S.J."/>
            <person name="Chang Y."/>
            <person name="Wang Y."/>
            <person name="Ahrendt S."/>
            <person name="Andreopoulos W."/>
            <person name="Barry K."/>
            <person name="Beard J."/>
            <person name="Benny G.L."/>
            <person name="Blankenship S."/>
            <person name="Bonito G."/>
            <person name="Cuomo C."/>
            <person name="Desiro A."/>
            <person name="Gervers K.A."/>
            <person name="Hundley H."/>
            <person name="Kuo A."/>
            <person name="LaButti K."/>
            <person name="Lang B.F."/>
            <person name="Lipzen A."/>
            <person name="O'Donnell K."/>
            <person name="Pangilinan J."/>
            <person name="Reynolds N."/>
            <person name="Sandor L."/>
            <person name="Smith M.W."/>
            <person name="Tsang A."/>
            <person name="Grigoriev I.V."/>
            <person name="Stajich J.E."/>
            <person name="Spatafora J.W."/>
        </authorList>
    </citation>
    <scope>NUCLEOTIDE SEQUENCE</scope>
    <source>
        <strain evidence="2">RSA 2281</strain>
    </source>
</reference>
<feature type="region of interest" description="Disordered" evidence="1">
    <location>
        <begin position="1"/>
        <end position="58"/>
    </location>
</feature>
<evidence type="ECO:0000313" key="3">
    <source>
        <dbReference type="Proteomes" id="UP001209540"/>
    </source>
</evidence>
<dbReference type="PANTHER" id="PTHR33324">
    <property type="entry name" value="EXPRESSED PROTEIN"/>
    <property type="match status" value="1"/>
</dbReference>
<protein>
    <submittedName>
        <fullName evidence="2">Uncharacterized protein</fullName>
    </submittedName>
</protein>
<reference evidence="2" key="1">
    <citation type="journal article" date="2022" name="IScience">
        <title>Evolution of zygomycete secretomes and the origins of terrestrial fungal ecologies.</title>
        <authorList>
            <person name="Chang Y."/>
            <person name="Wang Y."/>
            <person name="Mondo S."/>
            <person name="Ahrendt S."/>
            <person name="Andreopoulos W."/>
            <person name="Barry K."/>
            <person name="Beard J."/>
            <person name="Benny G.L."/>
            <person name="Blankenship S."/>
            <person name="Bonito G."/>
            <person name="Cuomo C."/>
            <person name="Desiro A."/>
            <person name="Gervers K.A."/>
            <person name="Hundley H."/>
            <person name="Kuo A."/>
            <person name="LaButti K."/>
            <person name="Lang B.F."/>
            <person name="Lipzen A."/>
            <person name="O'Donnell K."/>
            <person name="Pangilinan J."/>
            <person name="Reynolds N."/>
            <person name="Sandor L."/>
            <person name="Smith M.E."/>
            <person name="Tsang A."/>
            <person name="Grigoriev I.V."/>
            <person name="Stajich J.E."/>
            <person name="Spatafora J.W."/>
        </authorList>
    </citation>
    <scope>NUCLEOTIDE SEQUENCE</scope>
    <source>
        <strain evidence="2">RSA 2281</strain>
    </source>
</reference>
<feature type="region of interest" description="Disordered" evidence="1">
    <location>
        <begin position="185"/>
        <end position="225"/>
    </location>
</feature>
<feature type="compositionally biased region" description="Polar residues" evidence="1">
    <location>
        <begin position="7"/>
        <end position="24"/>
    </location>
</feature>
<feature type="compositionally biased region" description="Low complexity" evidence="1">
    <location>
        <begin position="190"/>
        <end position="225"/>
    </location>
</feature>
<dbReference type="Proteomes" id="UP001209540">
    <property type="component" value="Unassembled WGS sequence"/>
</dbReference>
<evidence type="ECO:0000313" key="2">
    <source>
        <dbReference type="EMBL" id="KAI9248536.1"/>
    </source>
</evidence>
<organism evidence="2 3">
    <name type="scientific">Phascolomyces articulosus</name>
    <dbReference type="NCBI Taxonomy" id="60185"/>
    <lineage>
        <taxon>Eukaryota</taxon>
        <taxon>Fungi</taxon>
        <taxon>Fungi incertae sedis</taxon>
        <taxon>Mucoromycota</taxon>
        <taxon>Mucoromycotina</taxon>
        <taxon>Mucoromycetes</taxon>
        <taxon>Mucorales</taxon>
        <taxon>Lichtheimiaceae</taxon>
        <taxon>Phascolomyces</taxon>
    </lineage>
</organism>
<name>A0AAD5JQ32_9FUNG</name>
<keyword evidence="3" id="KW-1185">Reference proteome</keyword>
<proteinExistence type="predicted"/>